<protein>
    <submittedName>
        <fullName evidence="1">Uncharacterized protein</fullName>
    </submittedName>
</protein>
<dbReference type="Proteomes" id="UP000176998">
    <property type="component" value="Unassembled WGS sequence"/>
</dbReference>
<feature type="non-terminal residue" evidence="1">
    <location>
        <position position="1"/>
    </location>
</feature>
<dbReference type="RefSeq" id="XP_022475628.1">
    <property type="nucleotide sequence ID" value="XM_022617911.1"/>
</dbReference>
<proteinExistence type="predicted"/>
<dbReference type="AlphaFoldDB" id="A0A1G4BAM9"/>
<dbReference type="EMBL" id="MJBS01000046">
    <property type="protein sequence ID" value="OHE98479.1"/>
    <property type="molecule type" value="Genomic_DNA"/>
</dbReference>
<name>A0A1G4BAM9_9PEZI</name>
<evidence type="ECO:0000313" key="2">
    <source>
        <dbReference type="Proteomes" id="UP000176998"/>
    </source>
</evidence>
<gene>
    <name evidence="1" type="ORF">CORC01_06270</name>
</gene>
<sequence length="111" mass="12430">RAPGRTWFPCSVSGRSFSYVDVRVAHASSITAICLEIFVPVHVFGGHHIVNPRRQDPDSAFSLASWTDCLYRPSPHIRREVPGAWENRGLICASAMCLQWQKPGSLTPKRQ</sequence>
<accession>A0A1G4BAM9</accession>
<evidence type="ECO:0000313" key="1">
    <source>
        <dbReference type="EMBL" id="OHE98479.1"/>
    </source>
</evidence>
<reference evidence="1 2" key="1">
    <citation type="submission" date="2016-09" db="EMBL/GenBank/DDBJ databases">
        <authorList>
            <person name="Capua I."/>
            <person name="De Benedictis P."/>
            <person name="Joannis T."/>
            <person name="Lombin L.H."/>
            <person name="Cattoli G."/>
        </authorList>
    </citation>
    <scope>NUCLEOTIDE SEQUENCE [LARGE SCALE GENOMIC DNA]</scope>
    <source>
        <strain evidence="1 2">IMI 309357</strain>
    </source>
</reference>
<keyword evidence="2" id="KW-1185">Reference proteome</keyword>
<organism evidence="1 2">
    <name type="scientific">Colletotrichum orchidophilum</name>
    <dbReference type="NCBI Taxonomy" id="1209926"/>
    <lineage>
        <taxon>Eukaryota</taxon>
        <taxon>Fungi</taxon>
        <taxon>Dikarya</taxon>
        <taxon>Ascomycota</taxon>
        <taxon>Pezizomycotina</taxon>
        <taxon>Sordariomycetes</taxon>
        <taxon>Hypocreomycetidae</taxon>
        <taxon>Glomerellales</taxon>
        <taxon>Glomerellaceae</taxon>
        <taxon>Colletotrichum</taxon>
    </lineage>
</organism>
<dbReference type="GeneID" id="34559421"/>
<comment type="caution">
    <text evidence="1">The sequence shown here is derived from an EMBL/GenBank/DDBJ whole genome shotgun (WGS) entry which is preliminary data.</text>
</comment>